<keyword evidence="5" id="KW-1185">Reference proteome</keyword>
<dbReference type="SUPFAM" id="SSF51735">
    <property type="entry name" value="NAD(P)-binding Rossmann-fold domains"/>
    <property type="match status" value="1"/>
</dbReference>
<proteinExistence type="inferred from homology"/>
<dbReference type="Proteomes" id="UP000318578">
    <property type="component" value="Unassembled WGS sequence"/>
</dbReference>
<feature type="compositionally biased region" description="Basic and acidic residues" evidence="3">
    <location>
        <begin position="116"/>
        <end position="133"/>
    </location>
</feature>
<sequence>MLLDDRAAGGRRPGPVHHPGGARRRPLGHQRLEVLLLQRPLGGVPHRHGGHEPRGGPLPRHVDVPAAPGHARRGDRPQRGAHVRARRGRLARADPLRQRPRARRQPARRRGRRLRGRADPARRRSRAPRDAHGRPRPARAGHAVRTRAESADQGFGARRQAEGAGVRRRLLRAAAAVPVVRAQRGVADRPVQRLPAGAQGHRGDQGAHPGRAARHRAAGDPGARRARGVQRAAAGTHVGHGSRAGARGRPHRGAQGDRRARGAQGLPAQRVALAVRAHPDQARGGEGQAGAGGRQPVNFEGKVAAVTGGGSGIGLALAGRLASLGCRVAVGDVHAERLADVRRRIPGVLAMPVDVSDPAQLAAFAERTEREFGAVHLICANAGIIGPLGERLWEVPDAAWRQVIDVNLLGVVSTLRAFVPRILEHPPGHVGITASMAAVTTSATMPAYYATKHALLSIADTLRLQLNRDGHDVGVSVLLPGQVTTRLGESLSDVDTVRNLSGISPGEVADRFVEAVRDRRHYVFTHRGSARLAGARTDAVTGEATPPAR</sequence>
<protein>
    <submittedName>
        <fullName evidence="4">SDR family NAD(P)-dependent oxidoreductase</fullName>
    </submittedName>
</protein>
<dbReference type="Pfam" id="PF00106">
    <property type="entry name" value="adh_short"/>
    <property type="match status" value="1"/>
</dbReference>
<dbReference type="EMBL" id="VJZA01000001">
    <property type="protein sequence ID" value="TVT26057.1"/>
    <property type="molecule type" value="Genomic_DNA"/>
</dbReference>
<gene>
    <name evidence="4" type="ORF">FNH06_01130</name>
</gene>
<dbReference type="AlphaFoldDB" id="A0A558AP75"/>
<feature type="compositionally biased region" description="Low complexity" evidence="3">
    <location>
        <begin position="229"/>
        <end position="245"/>
    </location>
</feature>
<dbReference type="CDD" id="cd05233">
    <property type="entry name" value="SDR_c"/>
    <property type="match status" value="1"/>
</dbReference>
<dbReference type="PRINTS" id="PR00081">
    <property type="entry name" value="GDHRDH"/>
</dbReference>
<dbReference type="OrthoDB" id="3691025at2"/>
<dbReference type="Gene3D" id="3.40.50.720">
    <property type="entry name" value="NAD(P)-binding Rossmann-like Domain"/>
    <property type="match status" value="1"/>
</dbReference>
<feature type="compositionally biased region" description="Basic residues" evidence="3">
    <location>
        <begin position="134"/>
        <end position="145"/>
    </location>
</feature>
<evidence type="ECO:0000313" key="4">
    <source>
        <dbReference type="EMBL" id="TVT26057.1"/>
    </source>
</evidence>
<accession>A0A558AP75</accession>
<comment type="similarity">
    <text evidence="1">Belongs to the short-chain dehydrogenases/reductases (SDR) family.</text>
</comment>
<feature type="region of interest" description="Disordered" evidence="3">
    <location>
        <begin position="190"/>
        <end position="265"/>
    </location>
</feature>
<evidence type="ECO:0000256" key="2">
    <source>
        <dbReference type="ARBA" id="ARBA00023002"/>
    </source>
</evidence>
<name>A0A558AP75_9PSEU</name>
<dbReference type="InterPro" id="IPR036291">
    <property type="entry name" value="NAD(P)-bd_dom_sf"/>
</dbReference>
<dbReference type="InterPro" id="IPR002347">
    <property type="entry name" value="SDR_fam"/>
</dbReference>
<reference evidence="4 5" key="1">
    <citation type="submission" date="2019-07" db="EMBL/GenBank/DDBJ databases">
        <title>New species of Amycolatopsis and Streptomyces.</title>
        <authorList>
            <person name="Duangmal K."/>
            <person name="Teo W.F.A."/>
            <person name="Lipun K."/>
        </authorList>
    </citation>
    <scope>NUCLEOTIDE SEQUENCE [LARGE SCALE GENOMIC DNA]</scope>
    <source>
        <strain evidence="4 5">JCM 30562</strain>
    </source>
</reference>
<feature type="compositionally biased region" description="Basic residues" evidence="3">
    <location>
        <begin position="98"/>
        <end position="115"/>
    </location>
</feature>
<dbReference type="PANTHER" id="PTHR43391:SF26">
    <property type="entry name" value="BLL7251 PROTEIN"/>
    <property type="match status" value="1"/>
</dbReference>
<evidence type="ECO:0000313" key="5">
    <source>
        <dbReference type="Proteomes" id="UP000318578"/>
    </source>
</evidence>
<evidence type="ECO:0000256" key="1">
    <source>
        <dbReference type="ARBA" id="ARBA00006484"/>
    </source>
</evidence>
<comment type="caution">
    <text evidence="4">The sequence shown here is derived from an EMBL/GenBank/DDBJ whole genome shotgun (WGS) entry which is preliminary data.</text>
</comment>
<dbReference type="GO" id="GO:0016491">
    <property type="term" value="F:oxidoreductase activity"/>
    <property type="evidence" value="ECO:0007669"/>
    <property type="project" value="UniProtKB-KW"/>
</dbReference>
<evidence type="ECO:0000256" key="3">
    <source>
        <dbReference type="SAM" id="MobiDB-lite"/>
    </source>
</evidence>
<feature type="region of interest" description="Disordered" evidence="3">
    <location>
        <begin position="41"/>
        <end position="165"/>
    </location>
</feature>
<keyword evidence="2" id="KW-0560">Oxidoreductase</keyword>
<feature type="compositionally biased region" description="Basic residues" evidence="3">
    <location>
        <begin position="79"/>
        <end position="90"/>
    </location>
</feature>
<feature type="region of interest" description="Disordered" evidence="3">
    <location>
        <begin position="1"/>
        <end position="27"/>
    </location>
</feature>
<organism evidence="4 5">
    <name type="scientific">Amycolatopsis acidiphila</name>
    <dbReference type="NCBI Taxonomy" id="715473"/>
    <lineage>
        <taxon>Bacteria</taxon>
        <taxon>Bacillati</taxon>
        <taxon>Actinomycetota</taxon>
        <taxon>Actinomycetes</taxon>
        <taxon>Pseudonocardiales</taxon>
        <taxon>Pseudonocardiaceae</taxon>
        <taxon>Amycolatopsis</taxon>
    </lineage>
</organism>
<dbReference type="PANTHER" id="PTHR43391">
    <property type="entry name" value="RETINOL DEHYDROGENASE-RELATED"/>
    <property type="match status" value="1"/>
</dbReference>